<feature type="transmembrane region" description="Helical" evidence="1">
    <location>
        <begin position="43"/>
        <end position="69"/>
    </location>
</feature>
<keyword evidence="4" id="KW-1185">Reference proteome</keyword>
<keyword evidence="1" id="KW-0472">Membrane</keyword>
<dbReference type="RefSeq" id="XP_020049181.1">
    <property type="nucleotide sequence ID" value="XM_020192641.1"/>
</dbReference>
<dbReference type="InParanoid" id="A0A1D2VMR2"/>
<dbReference type="AlphaFoldDB" id="A0A1D2VMR2"/>
<feature type="signal peptide" evidence="2">
    <location>
        <begin position="1"/>
        <end position="19"/>
    </location>
</feature>
<evidence type="ECO:0000256" key="2">
    <source>
        <dbReference type="SAM" id="SignalP"/>
    </source>
</evidence>
<feature type="chain" id="PRO_5008910535" evidence="2">
    <location>
        <begin position="20"/>
        <end position="101"/>
    </location>
</feature>
<sequence length="101" mass="11292">MRVSPVLPVLRLLPSLCQTFPTPLCQRCVSTSQSHSALTFRISIVQLTSFVSILFDCFLSFLFVFICLYRCYLFHPIPSVSFAIYSASTTGCLPQFLSLTG</sequence>
<keyword evidence="1" id="KW-1133">Transmembrane helix</keyword>
<protein>
    <submittedName>
        <fullName evidence="3">Uncharacterized protein</fullName>
    </submittedName>
</protein>
<accession>A0A1D2VMR2</accession>
<gene>
    <name evidence="3" type="ORF">ASCRUDRAFT_74328</name>
</gene>
<evidence type="ECO:0000256" key="1">
    <source>
        <dbReference type="SAM" id="Phobius"/>
    </source>
</evidence>
<evidence type="ECO:0000313" key="3">
    <source>
        <dbReference type="EMBL" id="ODV62874.1"/>
    </source>
</evidence>
<dbReference type="EMBL" id="KV454476">
    <property type="protein sequence ID" value="ODV62874.1"/>
    <property type="molecule type" value="Genomic_DNA"/>
</dbReference>
<keyword evidence="1" id="KW-0812">Transmembrane</keyword>
<dbReference type="GeneID" id="30966277"/>
<name>A0A1D2VMR2_9ASCO</name>
<reference evidence="4" key="1">
    <citation type="submission" date="2016-05" db="EMBL/GenBank/DDBJ databases">
        <title>Comparative genomics of biotechnologically important yeasts.</title>
        <authorList>
            <consortium name="DOE Joint Genome Institute"/>
            <person name="Riley R."/>
            <person name="Haridas S."/>
            <person name="Wolfe K.H."/>
            <person name="Lopes M.R."/>
            <person name="Hittinger C.T."/>
            <person name="Goker M."/>
            <person name="Salamov A."/>
            <person name="Wisecaver J."/>
            <person name="Long T.M."/>
            <person name="Aerts A.L."/>
            <person name="Barry K."/>
            <person name="Choi C."/>
            <person name="Clum A."/>
            <person name="Coughlan A.Y."/>
            <person name="Deshpande S."/>
            <person name="Douglass A.P."/>
            <person name="Hanson S.J."/>
            <person name="Klenk H.-P."/>
            <person name="Labutti K."/>
            <person name="Lapidus A."/>
            <person name="Lindquist E."/>
            <person name="Lipzen A."/>
            <person name="Meier-Kolthoff J.P."/>
            <person name="Ohm R.A."/>
            <person name="Otillar R.P."/>
            <person name="Pangilinan J."/>
            <person name="Peng Y."/>
            <person name="Rokas A."/>
            <person name="Rosa C.A."/>
            <person name="Scheuner C."/>
            <person name="Sibirny A.A."/>
            <person name="Slot J.C."/>
            <person name="Stielow J.B."/>
            <person name="Sun H."/>
            <person name="Kurtzman C.P."/>
            <person name="Blackwell M."/>
            <person name="Grigoriev I.V."/>
            <person name="Jeffries T.W."/>
        </authorList>
    </citation>
    <scope>NUCLEOTIDE SEQUENCE [LARGE SCALE GENOMIC DNA]</scope>
    <source>
        <strain evidence="4">DSM 1968</strain>
    </source>
</reference>
<keyword evidence="2" id="KW-0732">Signal</keyword>
<organism evidence="3 4">
    <name type="scientific">Ascoidea rubescens DSM 1968</name>
    <dbReference type="NCBI Taxonomy" id="1344418"/>
    <lineage>
        <taxon>Eukaryota</taxon>
        <taxon>Fungi</taxon>
        <taxon>Dikarya</taxon>
        <taxon>Ascomycota</taxon>
        <taxon>Saccharomycotina</taxon>
        <taxon>Saccharomycetes</taxon>
        <taxon>Ascoideaceae</taxon>
        <taxon>Ascoidea</taxon>
    </lineage>
</organism>
<evidence type="ECO:0000313" key="4">
    <source>
        <dbReference type="Proteomes" id="UP000095038"/>
    </source>
</evidence>
<dbReference type="Proteomes" id="UP000095038">
    <property type="component" value="Unassembled WGS sequence"/>
</dbReference>
<proteinExistence type="predicted"/>